<dbReference type="CDD" id="cd06579">
    <property type="entry name" value="TM_PBP1_transp_AraH_like"/>
    <property type="match status" value="1"/>
</dbReference>
<evidence type="ECO:0000256" key="8">
    <source>
        <dbReference type="SAM" id="Phobius"/>
    </source>
</evidence>
<feature type="transmembrane region" description="Helical" evidence="8">
    <location>
        <begin position="90"/>
        <end position="113"/>
    </location>
</feature>
<dbReference type="GO" id="GO:0022857">
    <property type="term" value="F:transmembrane transporter activity"/>
    <property type="evidence" value="ECO:0007669"/>
    <property type="project" value="InterPro"/>
</dbReference>
<keyword evidence="5 8" id="KW-0812">Transmembrane</keyword>
<feature type="transmembrane region" description="Helical" evidence="8">
    <location>
        <begin position="299"/>
        <end position="317"/>
    </location>
</feature>
<dbReference type="PANTHER" id="PTHR32196:SF21">
    <property type="entry name" value="ABC TRANSPORTER PERMEASE PROTEIN YPHD-RELATED"/>
    <property type="match status" value="1"/>
</dbReference>
<dbReference type="Pfam" id="PF02653">
    <property type="entry name" value="BPD_transp_2"/>
    <property type="match status" value="1"/>
</dbReference>
<evidence type="ECO:0000256" key="7">
    <source>
        <dbReference type="ARBA" id="ARBA00023136"/>
    </source>
</evidence>
<comment type="subcellular location">
    <subcellularLocation>
        <location evidence="1">Cell membrane</location>
        <topology evidence="1">Multi-pass membrane protein</topology>
    </subcellularLocation>
</comment>
<evidence type="ECO:0000313" key="9">
    <source>
        <dbReference type="EMBL" id="HDX31292.1"/>
    </source>
</evidence>
<sequence>MSRIFRSNEALVAVTIVLLSLVIGLNNPTFFSVGNLFDLLRSSIVLGIFAMGVLIVIISGGIDVSFTAIGIFAMYSTTRILKGFMPEAPIWVAFMIAGAIGLGLGMINAFFIARFRLPTLIVTLGTLSMFHGFLLFAIGNQIIRDVPPAMDQFARSALVRIPLERGVANLHPAILITAAAALVVWFLLNFTMLGRGIYALGGSREAAERAGFNVPRIQYFIYSFVGLLSGIAGMTFGSLARQANPQDIVGTELNVIAAVVLGGAQLTGGRGTVIGTILGVLLVVIASNSLILIGVPTVWQRVVIGLIILIGTGLPAIQARRAAQRGASSL</sequence>
<evidence type="ECO:0000256" key="3">
    <source>
        <dbReference type="ARBA" id="ARBA00022475"/>
    </source>
</evidence>
<dbReference type="PANTHER" id="PTHR32196">
    <property type="entry name" value="ABC TRANSPORTER PERMEASE PROTEIN YPHD-RELATED-RELATED"/>
    <property type="match status" value="1"/>
</dbReference>
<accession>A0A7C1FEX5</accession>
<evidence type="ECO:0000256" key="6">
    <source>
        <dbReference type="ARBA" id="ARBA00022989"/>
    </source>
</evidence>
<keyword evidence="7 8" id="KW-0472">Membrane</keyword>
<dbReference type="GO" id="GO:0005886">
    <property type="term" value="C:plasma membrane"/>
    <property type="evidence" value="ECO:0007669"/>
    <property type="project" value="UniProtKB-SubCell"/>
</dbReference>
<keyword evidence="4" id="KW-0997">Cell inner membrane</keyword>
<dbReference type="EMBL" id="DSMG01000078">
    <property type="protein sequence ID" value="HDX31292.1"/>
    <property type="molecule type" value="Genomic_DNA"/>
</dbReference>
<organism evidence="9">
    <name type="scientific">Caldilinea aerophila</name>
    <dbReference type="NCBI Taxonomy" id="133453"/>
    <lineage>
        <taxon>Bacteria</taxon>
        <taxon>Bacillati</taxon>
        <taxon>Chloroflexota</taxon>
        <taxon>Caldilineae</taxon>
        <taxon>Caldilineales</taxon>
        <taxon>Caldilineaceae</taxon>
        <taxon>Caldilinea</taxon>
    </lineage>
</organism>
<keyword evidence="2" id="KW-0813">Transport</keyword>
<name>A0A7C1FEX5_9CHLR</name>
<evidence type="ECO:0000256" key="2">
    <source>
        <dbReference type="ARBA" id="ARBA00022448"/>
    </source>
</evidence>
<dbReference type="InterPro" id="IPR001851">
    <property type="entry name" value="ABC_transp_permease"/>
</dbReference>
<feature type="transmembrane region" description="Helical" evidence="8">
    <location>
        <begin position="273"/>
        <end position="293"/>
    </location>
</feature>
<evidence type="ECO:0000256" key="1">
    <source>
        <dbReference type="ARBA" id="ARBA00004651"/>
    </source>
</evidence>
<feature type="transmembrane region" description="Helical" evidence="8">
    <location>
        <begin position="173"/>
        <end position="198"/>
    </location>
</feature>
<feature type="transmembrane region" description="Helical" evidence="8">
    <location>
        <begin position="219"/>
        <end position="236"/>
    </location>
</feature>
<evidence type="ECO:0000256" key="5">
    <source>
        <dbReference type="ARBA" id="ARBA00022692"/>
    </source>
</evidence>
<keyword evidence="3" id="KW-1003">Cell membrane</keyword>
<protein>
    <submittedName>
        <fullName evidence="9">ABC transporter permease</fullName>
    </submittedName>
</protein>
<gene>
    <name evidence="9" type="ORF">ENQ20_07320</name>
</gene>
<dbReference type="AlphaFoldDB" id="A0A7C1FEX5"/>
<keyword evidence="6 8" id="KW-1133">Transmembrane helix</keyword>
<proteinExistence type="predicted"/>
<comment type="caution">
    <text evidence="9">The sequence shown here is derived from an EMBL/GenBank/DDBJ whole genome shotgun (WGS) entry which is preliminary data.</text>
</comment>
<evidence type="ECO:0000256" key="4">
    <source>
        <dbReference type="ARBA" id="ARBA00022519"/>
    </source>
</evidence>
<reference evidence="9" key="1">
    <citation type="journal article" date="2020" name="mSystems">
        <title>Genome- and Community-Level Interaction Insights into Carbon Utilization and Element Cycling Functions of Hydrothermarchaeota in Hydrothermal Sediment.</title>
        <authorList>
            <person name="Zhou Z."/>
            <person name="Liu Y."/>
            <person name="Xu W."/>
            <person name="Pan J."/>
            <person name="Luo Z.H."/>
            <person name="Li M."/>
        </authorList>
    </citation>
    <scope>NUCLEOTIDE SEQUENCE [LARGE SCALE GENOMIC DNA]</scope>
    <source>
        <strain evidence="9">SpSt-289</strain>
    </source>
</reference>
<feature type="transmembrane region" description="Helical" evidence="8">
    <location>
        <begin position="120"/>
        <end position="143"/>
    </location>
</feature>
<feature type="transmembrane region" description="Helical" evidence="8">
    <location>
        <begin position="40"/>
        <end position="58"/>
    </location>
</feature>